<evidence type="ECO:0000313" key="4">
    <source>
        <dbReference type="Proteomes" id="UP000643405"/>
    </source>
</evidence>
<dbReference type="EMBL" id="JACVVX010000003">
    <property type="protein sequence ID" value="MBD0415590.1"/>
    <property type="molecule type" value="Genomic_DNA"/>
</dbReference>
<name>A0A8J6PPR4_9HYPH</name>
<evidence type="ECO:0000256" key="2">
    <source>
        <dbReference type="SAM" id="MobiDB-lite"/>
    </source>
</evidence>
<proteinExistence type="predicted"/>
<evidence type="ECO:0000313" key="3">
    <source>
        <dbReference type="EMBL" id="MBD0415590.1"/>
    </source>
</evidence>
<dbReference type="RefSeq" id="WP_188164993.1">
    <property type="nucleotide sequence ID" value="NZ_JACVVX010000003.1"/>
</dbReference>
<keyword evidence="1" id="KW-0175">Coiled coil</keyword>
<feature type="compositionally biased region" description="Polar residues" evidence="2">
    <location>
        <begin position="71"/>
        <end position="81"/>
    </location>
</feature>
<dbReference type="AlphaFoldDB" id="A0A8J6PPR4"/>
<feature type="coiled-coil region" evidence="1">
    <location>
        <begin position="183"/>
        <end position="213"/>
    </location>
</feature>
<reference evidence="3" key="1">
    <citation type="submission" date="2020-09" db="EMBL/GenBank/DDBJ databases">
        <title>Genome seq and assembly of Tianweitania sp.</title>
        <authorList>
            <person name="Chhetri G."/>
        </authorList>
    </citation>
    <scope>NUCLEOTIDE SEQUENCE</scope>
    <source>
        <strain evidence="3">Rool2</strain>
    </source>
</reference>
<protein>
    <submittedName>
        <fullName evidence="3">Transcriptional regulator</fullName>
    </submittedName>
</protein>
<comment type="caution">
    <text evidence="3">The sequence shown here is derived from an EMBL/GenBank/DDBJ whole genome shotgun (WGS) entry which is preliminary data.</text>
</comment>
<dbReference type="Proteomes" id="UP000643405">
    <property type="component" value="Unassembled WGS sequence"/>
</dbReference>
<organism evidence="3 4">
    <name type="scientific">Oryzicola mucosus</name>
    <dbReference type="NCBI Taxonomy" id="2767425"/>
    <lineage>
        <taxon>Bacteria</taxon>
        <taxon>Pseudomonadati</taxon>
        <taxon>Pseudomonadota</taxon>
        <taxon>Alphaproteobacteria</taxon>
        <taxon>Hyphomicrobiales</taxon>
        <taxon>Phyllobacteriaceae</taxon>
        <taxon>Oryzicola</taxon>
    </lineage>
</organism>
<evidence type="ECO:0000256" key="1">
    <source>
        <dbReference type="SAM" id="Coils"/>
    </source>
</evidence>
<feature type="region of interest" description="Disordered" evidence="2">
    <location>
        <begin position="70"/>
        <end position="182"/>
    </location>
</feature>
<feature type="compositionally biased region" description="Low complexity" evidence="2">
    <location>
        <begin position="171"/>
        <end position="182"/>
    </location>
</feature>
<accession>A0A8J6PPR4</accession>
<sequence>MKKVQRSFAVEYKSGRRKPDLKSNSIWGDVDLKSVARDVEKEATLFLLGKEQVGKSDELSLQQKDHAGAVSTLSSAMTTESDAQETGMADEIDTMSTAEAAATVETPIAPKQRKPRAKKAAAEAAPASDNTVTAPAGASNGDGGKQKRGRKAKAVEAPASAKRAYQKRAPKAAQTAAAEPTVASDEMADLLQLEAENQKLRKLLAEKLRAENADLRKRLKLD</sequence>
<keyword evidence="4" id="KW-1185">Reference proteome</keyword>
<gene>
    <name evidence="3" type="ORF">ICI42_13045</name>
</gene>